<proteinExistence type="predicted"/>
<keyword evidence="3" id="KW-1185">Reference proteome</keyword>
<feature type="compositionally biased region" description="Low complexity" evidence="1">
    <location>
        <begin position="127"/>
        <end position="141"/>
    </location>
</feature>
<reference evidence="3" key="1">
    <citation type="journal article" date="2019" name="Nat. Commun.">
        <title>The genome of broomcorn millet.</title>
        <authorList>
            <person name="Zou C."/>
            <person name="Miki D."/>
            <person name="Li D."/>
            <person name="Tang Q."/>
            <person name="Xiao L."/>
            <person name="Rajput S."/>
            <person name="Deng P."/>
            <person name="Jia W."/>
            <person name="Huang R."/>
            <person name="Zhang M."/>
            <person name="Sun Y."/>
            <person name="Hu J."/>
            <person name="Fu X."/>
            <person name="Schnable P.S."/>
            <person name="Li F."/>
            <person name="Zhang H."/>
            <person name="Feng B."/>
            <person name="Zhu X."/>
            <person name="Liu R."/>
            <person name="Schnable J.C."/>
            <person name="Zhu J.-K."/>
            <person name="Zhang H."/>
        </authorList>
    </citation>
    <scope>NUCLEOTIDE SEQUENCE [LARGE SCALE GENOMIC DNA]</scope>
</reference>
<comment type="caution">
    <text evidence="2">The sequence shown here is derived from an EMBL/GenBank/DDBJ whole genome shotgun (WGS) entry which is preliminary data.</text>
</comment>
<dbReference type="Proteomes" id="UP000275267">
    <property type="component" value="Unassembled WGS sequence"/>
</dbReference>
<name>A0A3L6PP49_PANMI</name>
<evidence type="ECO:0000256" key="1">
    <source>
        <dbReference type="SAM" id="MobiDB-lite"/>
    </source>
</evidence>
<dbReference type="EMBL" id="PQIB02000016">
    <property type="protein sequence ID" value="RLM60537.1"/>
    <property type="molecule type" value="Genomic_DNA"/>
</dbReference>
<organism evidence="2 3">
    <name type="scientific">Panicum miliaceum</name>
    <name type="common">Proso millet</name>
    <name type="synonym">Broomcorn millet</name>
    <dbReference type="NCBI Taxonomy" id="4540"/>
    <lineage>
        <taxon>Eukaryota</taxon>
        <taxon>Viridiplantae</taxon>
        <taxon>Streptophyta</taxon>
        <taxon>Embryophyta</taxon>
        <taxon>Tracheophyta</taxon>
        <taxon>Spermatophyta</taxon>
        <taxon>Magnoliopsida</taxon>
        <taxon>Liliopsida</taxon>
        <taxon>Poales</taxon>
        <taxon>Poaceae</taxon>
        <taxon>PACMAD clade</taxon>
        <taxon>Panicoideae</taxon>
        <taxon>Panicodae</taxon>
        <taxon>Paniceae</taxon>
        <taxon>Panicinae</taxon>
        <taxon>Panicum</taxon>
        <taxon>Panicum sect. Panicum</taxon>
    </lineage>
</organism>
<accession>A0A3L6PP49</accession>
<sequence>MRTSFGPYVIMDSQALYRCLMDTVMEAAVSSDAQMARWNYLDEGNCRFAKFVDPPIHDHTQEYIHYLKCKIFDLENRVESLEEDENANPSVVSIEDDPLCSDPWCKCPYRMKKNRAPSPPSSGGAGYYEAGSSQYSQNKYY</sequence>
<evidence type="ECO:0000313" key="3">
    <source>
        <dbReference type="Proteomes" id="UP000275267"/>
    </source>
</evidence>
<evidence type="ECO:0000313" key="2">
    <source>
        <dbReference type="EMBL" id="RLM60537.1"/>
    </source>
</evidence>
<feature type="region of interest" description="Disordered" evidence="1">
    <location>
        <begin position="111"/>
        <end position="141"/>
    </location>
</feature>
<gene>
    <name evidence="2" type="ORF">C2845_PM14G06140</name>
</gene>
<dbReference type="AlphaFoldDB" id="A0A3L6PP49"/>
<protein>
    <submittedName>
        <fullName evidence="2">Uncharacterized protein</fullName>
    </submittedName>
</protein>